<gene>
    <name evidence="1" type="ORF">CDAR_395801</name>
</gene>
<accession>A0AAV4QLG5</accession>
<evidence type="ECO:0000313" key="2">
    <source>
        <dbReference type="Proteomes" id="UP001054837"/>
    </source>
</evidence>
<dbReference type="AlphaFoldDB" id="A0AAV4QLG5"/>
<dbReference type="Proteomes" id="UP001054837">
    <property type="component" value="Unassembled WGS sequence"/>
</dbReference>
<protein>
    <submittedName>
        <fullName evidence="1">Uncharacterized protein</fullName>
    </submittedName>
</protein>
<proteinExistence type="predicted"/>
<keyword evidence="2" id="KW-1185">Reference proteome</keyword>
<evidence type="ECO:0000313" key="1">
    <source>
        <dbReference type="EMBL" id="GIY10275.1"/>
    </source>
</evidence>
<name>A0AAV4QLG5_9ARAC</name>
<sequence length="96" mass="10880">MRLFDFLRDLGATSTRFQSKVPMSMELNNRLSRTTFLHKKQRQLKVCLNNSQIFEDASVGSIRAGNIPPRLGIRKELGAFLHRADAAAINVKMNYG</sequence>
<dbReference type="EMBL" id="BPLQ01004733">
    <property type="protein sequence ID" value="GIY10275.1"/>
    <property type="molecule type" value="Genomic_DNA"/>
</dbReference>
<comment type="caution">
    <text evidence="1">The sequence shown here is derived from an EMBL/GenBank/DDBJ whole genome shotgun (WGS) entry which is preliminary data.</text>
</comment>
<organism evidence="1 2">
    <name type="scientific">Caerostris darwini</name>
    <dbReference type="NCBI Taxonomy" id="1538125"/>
    <lineage>
        <taxon>Eukaryota</taxon>
        <taxon>Metazoa</taxon>
        <taxon>Ecdysozoa</taxon>
        <taxon>Arthropoda</taxon>
        <taxon>Chelicerata</taxon>
        <taxon>Arachnida</taxon>
        <taxon>Araneae</taxon>
        <taxon>Araneomorphae</taxon>
        <taxon>Entelegynae</taxon>
        <taxon>Araneoidea</taxon>
        <taxon>Araneidae</taxon>
        <taxon>Caerostris</taxon>
    </lineage>
</organism>
<reference evidence="1 2" key="1">
    <citation type="submission" date="2021-06" db="EMBL/GenBank/DDBJ databases">
        <title>Caerostris darwini draft genome.</title>
        <authorList>
            <person name="Kono N."/>
            <person name="Arakawa K."/>
        </authorList>
    </citation>
    <scope>NUCLEOTIDE SEQUENCE [LARGE SCALE GENOMIC DNA]</scope>
</reference>